<proteinExistence type="predicted"/>
<gene>
    <name evidence="1" type="ORF">LCGC14_2706850</name>
</gene>
<accession>A0A0F8ZE76</accession>
<dbReference type="EMBL" id="LAZR01048388">
    <property type="protein sequence ID" value="KKK92048.1"/>
    <property type="molecule type" value="Genomic_DNA"/>
</dbReference>
<organism evidence="1">
    <name type="scientific">marine sediment metagenome</name>
    <dbReference type="NCBI Taxonomy" id="412755"/>
    <lineage>
        <taxon>unclassified sequences</taxon>
        <taxon>metagenomes</taxon>
        <taxon>ecological metagenomes</taxon>
    </lineage>
</organism>
<name>A0A0F8ZE76_9ZZZZ</name>
<reference evidence="1" key="1">
    <citation type="journal article" date="2015" name="Nature">
        <title>Complex archaea that bridge the gap between prokaryotes and eukaryotes.</title>
        <authorList>
            <person name="Spang A."/>
            <person name="Saw J.H."/>
            <person name="Jorgensen S.L."/>
            <person name="Zaremba-Niedzwiedzka K."/>
            <person name="Martijn J."/>
            <person name="Lind A.E."/>
            <person name="van Eijk R."/>
            <person name="Schleper C."/>
            <person name="Guy L."/>
            <person name="Ettema T.J."/>
        </authorList>
    </citation>
    <scope>NUCLEOTIDE SEQUENCE</scope>
</reference>
<comment type="caution">
    <text evidence="1">The sequence shown here is derived from an EMBL/GenBank/DDBJ whole genome shotgun (WGS) entry which is preliminary data.</text>
</comment>
<protein>
    <submittedName>
        <fullName evidence="1">Uncharacterized protein</fullName>
    </submittedName>
</protein>
<evidence type="ECO:0000313" key="1">
    <source>
        <dbReference type="EMBL" id="KKK92048.1"/>
    </source>
</evidence>
<dbReference type="AlphaFoldDB" id="A0A0F8ZE76"/>
<sequence>MNKKLKELTRLWCKWNRKEITGDTFAIEVEKLYHKEVIDTWNDPLEKLLYN</sequence>